<dbReference type="Gene3D" id="1.25.10.10">
    <property type="entry name" value="Leucine-rich Repeat Variant"/>
    <property type="match status" value="1"/>
</dbReference>
<feature type="compositionally biased region" description="Basic residues" evidence="17">
    <location>
        <begin position="1"/>
        <end position="11"/>
    </location>
</feature>
<dbReference type="InterPro" id="IPR039795">
    <property type="entry name" value="LTN1/Rkr1"/>
</dbReference>
<dbReference type="InterPro" id="IPR016024">
    <property type="entry name" value="ARM-type_fold"/>
</dbReference>
<dbReference type="PROSITE" id="PS50089">
    <property type="entry name" value="ZF_RING_2"/>
    <property type="match status" value="1"/>
</dbReference>
<dbReference type="PANTHER" id="PTHR12389">
    <property type="entry name" value="ZINC FINGER PROTEIN 294"/>
    <property type="match status" value="1"/>
</dbReference>
<dbReference type="EC" id="2.3.2.27" evidence="5 16"/>
<dbReference type="InParanoid" id="A0A1S3I4M5"/>
<dbReference type="GO" id="GO:0072344">
    <property type="term" value="P:rescue of stalled ribosome"/>
    <property type="evidence" value="ECO:0007669"/>
    <property type="project" value="UniProtKB-UniRule"/>
</dbReference>
<dbReference type="Gene3D" id="3.30.40.10">
    <property type="entry name" value="Zinc/RING finger domain, C3HC4 (zinc finger)"/>
    <property type="match status" value="1"/>
</dbReference>
<dbReference type="Pfam" id="PF24618">
    <property type="entry name" value="LTN1_E3_ligase_5th"/>
    <property type="match status" value="1"/>
</dbReference>
<evidence type="ECO:0000259" key="18">
    <source>
        <dbReference type="PROSITE" id="PS50089"/>
    </source>
</evidence>
<dbReference type="GO" id="GO:0008270">
    <property type="term" value="F:zinc ion binding"/>
    <property type="evidence" value="ECO:0007669"/>
    <property type="project" value="UniProtKB-KW"/>
</dbReference>
<keyword evidence="7" id="KW-0963">Cytoplasm</keyword>
<evidence type="ECO:0000256" key="14">
    <source>
        <dbReference type="ARBA" id="ARBA00032366"/>
    </source>
</evidence>
<dbReference type="GeneID" id="106160312"/>
<keyword evidence="13 16" id="KW-0862">Zinc</keyword>
<dbReference type="SUPFAM" id="SSF48371">
    <property type="entry name" value="ARM repeat"/>
    <property type="match status" value="1"/>
</dbReference>
<name>A0A1S3I4M5_LINAN</name>
<dbReference type="InterPro" id="IPR001841">
    <property type="entry name" value="Znf_RING"/>
</dbReference>
<dbReference type="Pfam" id="PF23009">
    <property type="entry name" value="UBC_like"/>
    <property type="match status" value="1"/>
</dbReference>
<dbReference type="RefSeq" id="XP_013392319.1">
    <property type="nucleotide sequence ID" value="XM_013536865.1"/>
</dbReference>
<comment type="subunit">
    <text evidence="16">Component of the ribosome quality control complex (RQC).</text>
</comment>
<proteinExistence type="inferred from homology"/>
<comment type="function">
    <text evidence="16">E3 ubiquitin-protein ligase. Component of the ribosome quality control complex (RQC), a ribosome-associated complex that mediates ubiquitination and extraction of incompletely synthesized nascent chains for proteasomal degradation.</text>
</comment>
<evidence type="ECO:0000256" key="11">
    <source>
        <dbReference type="ARBA" id="ARBA00022771"/>
    </source>
</evidence>
<dbReference type="UniPathway" id="UPA00143"/>
<keyword evidence="10" id="KW-0677">Repeat</keyword>
<keyword evidence="19" id="KW-1185">Reference proteome</keyword>
<dbReference type="InterPro" id="IPR056241">
    <property type="entry name" value="LTN1_HEAT_5th"/>
</dbReference>
<evidence type="ECO:0000256" key="3">
    <source>
        <dbReference type="ARBA" id="ARBA00004906"/>
    </source>
</evidence>
<dbReference type="InterPro" id="IPR054478">
    <property type="entry name" value="LTN1_UBC"/>
</dbReference>
<dbReference type="InterPro" id="IPR054476">
    <property type="entry name" value="Ltn1_N"/>
</dbReference>
<dbReference type="PANTHER" id="PTHR12389:SF0">
    <property type="entry name" value="E3 UBIQUITIN-PROTEIN LIGASE LISTERIN"/>
    <property type="match status" value="1"/>
</dbReference>
<feature type="domain" description="RING-type" evidence="18">
    <location>
        <begin position="1732"/>
        <end position="1779"/>
    </location>
</feature>
<protein>
    <recommendedName>
        <fullName evidence="6 16">E3 ubiquitin-protein ligase listerin</fullName>
        <ecNumber evidence="5 16">2.3.2.27</ecNumber>
    </recommendedName>
    <alternativeName>
        <fullName evidence="14 16">RING-type E3 ubiquitin transferase listerin</fullName>
    </alternativeName>
</protein>
<comment type="catalytic activity">
    <reaction evidence="1 16">
        <text>S-ubiquitinyl-[E2 ubiquitin-conjugating enzyme]-L-cysteine + [acceptor protein]-L-lysine = [E2 ubiquitin-conjugating enzyme]-L-cysteine + N(6)-ubiquitinyl-[acceptor protein]-L-lysine.</text>
        <dbReference type="EC" id="2.3.2.27"/>
    </reaction>
</comment>
<dbReference type="GO" id="GO:0005829">
    <property type="term" value="C:cytosol"/>
    <property type="evidence" value="ECO:0007669"/>
    <property type="project" value="UniProtKB-SubCell"/>
</dbReference>
<dbReference type="InterPro" id="IPR039804">
    <property type="entry name" value="RING-CH-C4HC3_LTN1"/>
</dbReference>
<dbReference type="SUPFAM" id="SSF57850">
    <property type="entry name" value="RING/U-box"/>
    <property type="match status" value="1"/>
</dbReference>
<dbReference type="FunCoup" id="A0A1S3I4M5">
    <property type="interactions" value="2468"/>
</dbReference>
<evidence type="ECO:0000256" key="9">
    <source>
        <dbReference type="ARBA" id="ARBA00022723"/>
    </source>
</evidence>
<keyword evidence="9 16" id="KW-0479">Metal-binding</keyword>
<feature type="region of interest" description="Disordered" evidence="17">
    <location>
        <begin position="1"/>
        <end position="23"/>
    </location>
</feature>
<dbReference type="GO" id="GO:1990116">
    <property type="term" value="P:ribosome-associated ubiquitin-dependent protein catabolic process"/>
    <property type="evidence" value="ECO:0007669"/>
    <property type="project" value="UniProtKB-UniRule"/>
</dbReference>
<sequence>MPGGKKQHAQRTKGNVRPSSSGRAAELLAASSGGNIHGFVGFQTLSGDLGYVPAAGATDEADSSVDPDFRMVLRKLSKRDTTTKLKALQEFSVLCKEKDTEVVKSVLPYWPRLYNKIALDTDRRVREAAQHAFEQLLLKVKKSIAPHLKPLMGVWLVSQCDAYAPAASAAKAAFLAAFPVSKQSDAVAFCKEEVMNYLIDNLIDQTAKTLSDPKTTPEEEMEQKYQRMLMSSLHAWRMLINVVSAEEQESLLEKYKKILKENKFWKNLGKHQNGMIRGAFYSVLSTLCQVHPAVASEFSEKISQSVLYNLDDMDPVVCAHLWETALVILSSLEDCWSNVNPRKGVLPKLWKVMKLGGSGSAGVICPNWLPLLSKIPEEIIGEGTGFFQEFFGNIKIGLCEGRVQQSPSEMAAIVKAMIECLRYCLVQKLGDSSELQKHIILDQLIPLLEASFYEAKSPLSSSPLYSLVVDLTQYIHKQSHCAEDEEKRALWAQTSNLFWDNLKSQCRSWFVRSHDCKTLRFILDRFGTFLESFKKSQPGRMQKKKTGKIHFSDTNEKDFDIELPYVSAEEKHQVPEKEVIVQPDSLLNIESPLMQIVYELSCTSAKTFSGVYLTFLSRMCITYGGKTLFMHLCSDSITRRPETSEVELVFFKERLLSKLKHLEGDSDKFGHDLSKLVDIQLSVYRSADVDTRQNILLTLCEEIDHPAVFQMLVERLRGFKDTIFKQWMKSKVFGEKMVLFAEELCQECLGNGGDERSQRDVDASWSLLTLALTTDDAHETLIAAEYIDKMLMKIRAALPSPNHKWQSSPEELNRCVAFVCDVALNFFTNIQDCLMISSTEELLLSLFQLGVQWNLNLAAHLHEKIKKTWKQGVKALVLQQGGLLKEEGFFCKAAEFMKNYVRKECYSVERLNSVCTLAVELVNTIFESIQDEVEDEGLVAGPLWTPLIQAYVEMLVTDEELHVKDGWKTWPLVSGHLLFSSFPTDSPVNEETVPPCVPSVYFTSKLLTDVGALDAHADSAMTVRLSAVTEKLAFCVAYCEACLGCHREALFHSELNKSLIIADENFSCIYKSLSQLTKTTIIRASLERSLNSGGMNALALDVLLRNEELADVEVMSLLGGIDRFADLNEITVQTLLVLLPYLKSTDRLSLIEIMAARIISCEAEEIMNIDGCLAPLAIASKAFNLAFDGTEDRLELTELAIGIVNSVLEMREKHDDLFAFSNIKTLSWNTVNFNVWMIRFLEVLVNHIPTKLEDGHWDFVQCSLAAWIQSCQECGLALHTHAPVLVLFADACNLLAAVATCMKNVVPQQKDSFPDGLLTEWTEFFSQGNYTILLPIFVKYSDNLNVLKQPLALDYQLRCLGAAMALCPVEHLKSHQLPAKLKADDNSNLPDEIQTLLNHLCPHLLSHHRAVLLTVYKLLFSTMPELTFFNEGKSTDDSNEENSRAPPEPLLSILNTTTNVIDHILGDLKVGERMLIEPHIEEFTVAMGYLLSWKLILEFFKGATSELRAEYATYLKQTNAVHNLMVNLFRLMPENPTVQPTDLQMAQCPANKLSGSMNLFAEEPDLNIKGDFSTVELQHLACSVYYAALQDIPALIRQWWTDQDKRITMEVEKFTSKYVSPLLCAQEIKDVQERRVEFDNMVVKARSTTREVIATYTVEDFSMELIIQLPANHPLGQISVEWGKRIGVANLQWRNWILQMTTFLSYQNGSIIDGLSLWKRNVDKRFEGVEECMICFSVIHGSNCQLPKLQCKTCKKKFHNACLYKWFSTSNNSTCPLCRNLF</sequence>
<evidence type="ECO:0000313" key="19">
    <source>
        <dbReference type="Proteomes" id="UP000085678"/>
    </source>
</evidence>
<dbReference type="FunFam" id="3.30.40.10:FF:000038">
    <property type="entry name" value="E3 ubiquitin-protein ligase listerin"/>
    <property type="match status" value="1"/>
</dbReference>
<dbReference type="Proteomes" id="UP000085678">
    <property type="component" value="Unplaced"/>
</dbReference>
<evidence type="ECO:0000256" key="4">
    <source>
        <dbReference type="ARBA" id="ARBA00007997"/>
    </source>
</evidence>
<evidence type="ECO:0000256" key="17">
    <source>
        <dbReference type="SAM" id="MobiDB-lite"/>
    </source>
</evidence>
<dbReference type="GO" id="GO:1990112">
    <property type="term" value="C:RQC complex"/>
    <property type="evidence" value="ECO:0007669"/>
    <property type="project" value="UniProtKB-UniRule"/>
</dbReference>
<dbReference type="GO" id="GO:0016567">
    <property type="term" value="P:protein ubiquitination"/>
    <property type="evidence" value="ECO:0007669"/>
    <property type="project" value="UniProtKB-UniPathway"/>
</dbReference>
<evidence type="ECO:0000256" key="10">
    <source>
        <dbReference type="ARBA" id="ARBA00022737"/>
    </source>
</evidence>
<dbReference type="InterPro" id="IPR011989">
    <property type="entry name" value="ARM-like"/>
</dbReference>
<evidence type="ECO:0000256" key="12">
    <source>
        <dbReference type="ARBA" id="ARBA00022786"/>
    </source>
</evidence>
<dbReference type="InterPro" id="IPR054477">
    <property type="entry name" value="LTN1_E3_ligase_6th"/>
</dbReference>
<dbReference type="SMART" id="SM00744">
    <property type="entry name" value="RINGv"/>
    <property type="match status" value="1"/>
</dbReference>
<comment type="similarity">
    <text evidence="4 16">Belongs to the LTN1 family.</text>
</comment>
<keyword evidence="12 16" id="KW-0833">Ubl conjugation pathway</keyword>
<accession>A0A1S3I4M5</accession>
<dbReference type="OrthoDB" id="6108at2759"/>
<comment type="subcellular location">
    <subcellularLocation>
        <location evidence="2">Cytoplasm</location>
        <location evidence="2">Cytosol</location>
    </subcellularLocation>
</comment>
<evidence type="ECO:0000313" key="20">
    <source>
        <dbReference type="RefSeq" id="XP_013392319.1"/>
    </source>
</evidence>
<evidence type="ECO:0000256" key="7">
    <source>
        <dbReference type="ARBA" id="ARBA00022490"/>
    </source>
</evidence>
<keyword evidence="11 15" id="KW-0863">Zinc-finger</keyword>
<evidence type="ECO:0000256" key="1">
    <source>
        <dbReference type="ARBA" id="ARBA00000900"/>
    </source>
</evidence>
<reference evidence="20" key="1">
    <citation type="submission" date="2025-08" db="UniProtKB">
        <authorList>
            <consortium name="RefSeq"/>
        </authorList>
    </citation>
    <scope>IDENTIFICATION</scope>
    <source>
        <tissue evidence="20">Gonads</tissue>
    </source>
</reference>
<evidence type="ECO:0000256" key="2">
    <source>
        <dbReference type="ARBA" id="ARBA00004514"/>
    </source>
</evidence>
<dbReference type="GO" id="GO:0043023">
    <property type="term" value="F:ribosomal large subunit binding"/>
    <property type="evidence" value="ECO:0007669"/>
    <property type="project" value="TreeGrafter"/>
</dbReference>
<evidence type="ECO:0000256" key="6">
    <source>
        <dbReference type="ARBA" id="ARBA00017157"/>
    </source>
</evidence>
<evidence type="ECO:0000256" key="15">
    <source>
        <dbReference type="PROSITE-ProRule" id="PRU00175"/>
    </source>
</evidence>
<gene>
    <name evidence="20" type="primary">LOC106160312</name>
</gene>
<keyword evidence="8 16" id="KW-0808">Transferase</keyword>
<evidence type="ECO:0000256" key="5">
    <source>
        <dbReference type="ARBA" id="ARBA00012483"/>
    </source>
</evidence>
<evidence type="ECO:0000256" key="13">
    <source>
        <dbReference type="ARBA" id="ARBA00022833"/>
    </source>
</evidence>
<evidence type="ECO:0000256" key="16">
    <source>
        <dbReference type="RuleBase" id="RU367090"/>
    </source>
</evidence>
<dbReference type="Pfam" id="PF22958">
    <property type="entry name" value="Ltn1_1st"/>
    <property type="match status" value="1"/>
</dbReference>
<evidence type="ECO:0000256" key="8">
    <source>
        <dbReference type="ARBA" id="ARBA00022679"/>
    </source>
</evidence>
<dbReference type="Pfam" id="PF22999">
    <property type="entry name" value="LTN1_E3_ligase_6th"/>
    <property type="match status" value="1"/>
</dbReference>
<dbReference type="InterPro" id="IPR011016">
    <property type="entry name" value="Znf_RING-CH"/>
</dbReference>
<dbReference type="KEGG" id="lak:106160312"/>
<organism evidence="19 20">
    <name type="scientific">Lingula anatina</name>
    <name type="common">Brachiopod</name>
    <name type="synonym">Lingula unguis</name>
    <dbReference type="NCBI Taxonomy" id="7574"/>
    <lineage>
        <taxon>Eukaryota</taxon>
        <taxon>Metazoa</taxon>
        <taxon>Spiralia</taxon>
        <taxon>Lophotrochozoa</taxon>
        <taxon>Brachiopoda</taxon>
        <taxon>Linguliformea</taxon>
        <taxon>Lingulata</taxon>
        <taxon>Lingulida</taxon>
        <taxon>Linguloidea</taxon>
        <taxon>Lingulidae</taxon>
        <taxon>Lingula</taxon>
    </lineage>
</organism>
<dbReference type="GO" id="GO:0061630">
    <property type="term" value="F:ubiquitin protein ligase activity"/>
    <property type="evidence" value="ECO:0007669"/>
    <property type="project" value="UniProtKB-UniRule"/>
</dbReference>
<comment type="pathway">
    <text evidence="3 16">Protein modification; protein ubiquitination.</text>
</comment>
<dbReference type="CDD" id="cd16491">
    <property type="entry name" value="RING-CH-C4HC3_LTN1"/>
    <property type="match status" value="1"/>
</dbReference>
<dbReference type="InterPro" id="IPR013083">
    <property type="entry name" value="Znf_RING/FYVE/PHD"/>
</dbReference>
<dbReference type="STRING" id="7574.A0A1S3I4M5"/>